<dbReference type="PANTHER" id="PTHR43549:SF3">
    <property type="entry name" value="MULTIDRUG RESISTANCE PROTEIN YPNP-RELATED"/>
    <property type="match status" value="1"/>
</dbReference>
<evidence type="ECO:0000256" key="3">
    <source>
        <dbReference type="ARBA" id="ARBA00022475"/>
    </source>
</evidence>
<dbReference type="OrthoDB" id="9806302at2"/>
<feature type="transmembrane region" description="Helical" evidence="8">
    <location>
        <begin position="437"/>
        <end position="457"/>
    </location>
</feature>
<dbReference type="RefSeq" id="WP_025261423.1">
    <property type="nucleotide sequence ID" value="NZ_BLWA01000002.1"/>
</dbReference>
<feature type="transmembrane region" description="Helical" evidence="8">
    <location>
        <begin position="187"/>
        <end position="208"/>
    </location>
</feature>
<evidence type="ECO:0000313" key="12">
    <source>
        <dbReference type="Proteomes" id="UP000614982"/>
    </source>
</evidence>
<keyword evidence="3" id="KW-1003">Cell membrane</keyword>
<evidence type="ECO:0000313" key="11">
    <source>
        <dbReference type="Proteomes" id="UP000278332"/>
    </source>
</evidence>
<evidence type="ECO:0000313" key="9">
    <source>
        <dbReference type="EMBL" id="GFM91151.1"/>
    </source>
</evidence>
<dbReference type="GO" id="GO:0005886">
    <property type="term" value="C:plasma membrane"/>
    <property type="evidence" value="ECO:0007669"/>
    <property type="project" value="UniProtKB-SubCell"/>
</dbReference>
<dbReference type="NCBIfam" id="TIGR00797">
    <property type="entry name" value="matE"/>
    <property type="match status" value="1"/>
</dbReference>
<evidence type="ECO:0000313" key="10">
    <source>
        <dbReference type="EMBL" id="RMR50332.1"/>
    </source>
</evidence>
<feature type="transmembrane region" description="Helical" evidence="8">
    <location>
        <begin position="337"/>
        <end position="358"/>
    </location>
</feature>
<keyword evidence="4 8" id="KW-0812">Transmembrane</keyword>
<dbReference type="GeneID" id="93660575"/>
<feature type="transmembrane region" description="Helical" evidence="8">
    <location>
        <begin position="60"/>
        <end position="79"/>
    </location>
</feature>
<keyword evidence="2" id="KW-0813">Transport</keyword>
<feature type="region of interest" description="Disordered" evidence="7">
    <location>
        <begin position="1"/>
        <end position="22"/>
    </location>
</feature>
<accession>A0A3M4VH60</accession>
<reference evidence="10 11" key="1">
    <citation type="submission" date="2018-08" db="EMBL/GenBank/DDBJ databases">
        <title>Recombination of ecologically and evolutionarily significant loci maintains genetic cohesion in the Pseudomonas syringae species complex.</title>
        <authorList>
            <person name="Dillon M."/>
            <person name="Thakur S."/>
            <person name="Almeida R.N.D."/>
            <person name="Weir B.S."/>
            <person name="Guttman D.S."/>
        </authorList>
    </citation>
    <scope>NUCLEOTIDE SEQUENCE [LARGE SCALE GENOMIC DNA]</scope>
    <source>
        <strain evidence="10 11">ICMP 6917</strain>
    </source>
</reference>
<gene>
    <name evidence="10" type="ORF">ALP84_02259</name>
    <name evidence="9" type="ORF">PSCICP_11230</name>
</gene>
<reference evidence="9 12" key="2">
    <citation type="submission" date="2020-05" db="EMBL/GenBank/DDBJ databases">
        <title>Genetic diversity of Pseudomonas cichorii.</title>
        <authorList>
            <person name="Tani S."/>
            <person name="Yagi H."/>
            <person name="Hashimoto S."/>
            <person name="Iiyama K."/>
            <person name="Furuya N."/>
        </authorList>
    </citation>
    <scope>NUCLEOTIDE SEQUENCE [LARGE SCALE GENOMIC DNA]</scope>
    <source>
        <strain evidence="9 12">LMG 2162</strain>
    </source>
</reference>
<protein>
    <submittedName>
        <fullName evidence="9">MATE family efflux transporter</fullName>
    </submittedName>
</protein>
<dbReference type="EMBL" id="BLWA01000002">
    <property type="protein sequence ID" value="GFM91151.1"/>
    <property type="molecule type" value="Genomic_DNA"/>
</dbReference>
<keyword evidence="6 8" id="KW-0472">Membrane</keyword>
<evidence type="ECO:0000256" key="5">
    <source>
        <dbReference type="ARBA" id="ARBA00022989"/>
    </source>
</evidence>
<dbReference type="InterPro" id="IPR052031">
    <property type="entry name" value="Membrane_Transporter-Flippase"/>
</dbReference>
<keyword evidence="5 8" id="KW-1133">Transmembrane helix</keyword>
<dbReference type="Proteomes" id="UP000614982">
    <property type="component" value="Unassembled WGS sequence"/>
</dbReference>
<comment type="caution">
    <text evidence="10">The sequence shown here is derived from an EMBL/GenBank/DDBJ whole genome shotgun (WGS) entry which is preliminary data.</text>
</comment>
<evidence type="ECO:0000256" key="6">
    <source>
        <dbReference type="ARBA" id="ARBA00023136"/>
    </source>
</evidence>
<feature type="transmembrane region" description="Helical" evidence="8">
    <location>
        <begin position="156"/>
        <end position="175"/>
    </location>
</feature>
<feature type="transmembrane region" description="Helical" evidence="8">
    <location>
        <begin position="410"/>
        <end position="431"/>
    </location>
</feature>
<dbReference type="GO" id="GO:0015297">
    <property type="term" value="F:antiporter activity"/>
    <property type="evidence" value="ECO:0007669"/>
    <property type="project" value="InterPro"/>
</dbReference>
<dbReference type="InterPro" id="IPR048279">
    <property type="entry name" value="MdtK-like"/>
</dbReference>
<comment type="subcellular location">
    <subcellularLocation>
        <location evidence="1">Cell inner membrane</location>
        <topology evidence="1">Multi-pass membrane protein</topology>
    </subcellularLocation>
</comment>
<evidence type="ECO:0000256" key="1">
    <source>
        <dbReference type="ARBA" id="ARBA00004429"/>
    </source>
</evidence>
<name>A0A3M4VH60_PSECI</name>
<feature type="transmembrane region" description="Helical" evidence="8">
    <location>
        <begin position="378"/>
        <end position="398"/>
    </location>
</feature>
<sequence length="465" mass="48486">MSKLPPVVAQQPAATASPPTNSARERLLTGPILSTLLLLAWPTVAVLLAQTAVTMAEAYYVGLLGTAALAGVALVFPFYMLMVTMSGGGIGSGVASAVARAFGAGNEHDADSLLMHSIILAVFIGLAFTVAALLLGPFLYHAMGGRSEALDAALKYSNYLFLGAVPMWIVNMITASLRGSGNVKIPALITLIGAIILIPASPALIFGFGPIPAMGIAGAGTAFAIFYVTAAFFLVHYMMSGKSNLTIRKVAFEWRLIREILKVGLPAALSTVMTNLIVILITGAVGLAGTDALAAFGIASRLDYVMIPLLFGLSAAVLTMVGINIGAGNTERARKIAWTGILVGTAFVGVIGLIVAVFPMLWLQFFSTDPAVLEPAKTYLHIVAPFYAALGFGFVFGFAAQGAGHAGAPFIAMTTRMLLATSLSWLAAWYLEPQLSNIAIATAFSLVAYALISYFAMLKGVIRAS</sequence>
<evidence type="ECO:0000256" key="4">
    <source>
        <dbReference type="ARBA" id="ARBA00022692"/>
    </source>
</evidence>
<dbReference type="Pfam" id="PF01554">
    <property type="entry name" value="MatE"/>
    <property type="match status" value="2"/>
</dbReference>
<feature type="transmembrane region" description="Helical" evidence="8">
    <location>
        <begin position="85"/>
        <end position="102"/>
    </location>
</feature>
<feature type="transmembrane region" description="Helical" evidence="8">
    <location>
        <begin position="27"/>
        <end position="48"/>
    </location>
</feature>
<dbReference type="PANTHER" id="PTHR43549">
    <property type="entry name" value="MULTIDRUG RESISTANCE PROTEIN YPNP-RELATED"/>
    <property type="match status" value="1"/>
</dbReference>
<dbReference type="AlphaFoldDB" id="A0A3M4VH60"/>
<feature type="transmembrane region" description="Helical" evidence="8">
    <location>
        <begin position="214"/>
        <end position="239"/>
    </location>
</feature>
<feature type="transmembrane region" description="Helical" evidence="8">
    <location>
        <begin position="305"/>
        <end position="325"/>
    </location>
</feature>
<dbReference type="EMBL" id="RBRY01000177">
    <property type="protein sequence ID" value="RMR50332.1"/>
    <property type="molecule type" value="Genomic_DNA"/>
</dbReference>
<evidence type="ECO:0000256" key="7">
    <source>
        <dbReference type="SAM" id="MobiDB-lite"/>
    </source>
</evidence>
<dbReference type="InterPro" id="IPR002528">
    <property type="entry name" value="MATE_fam"/>
</dbReference>
<feature type="transmembrane region" description="Helical" evidence="8">
    <location>
        <begin position="260"/>
        <end position="285"/>
    </location>
</feature>
<dbReference type="PIRSF" id="PIRSF006603">
    <property type="entry name" value="DinF"/>
    <property type="match status" value="1"/>
</dbReference>
<evidence type="ECO:0000256" key="2">
    <source>
        <dbReference type="ARBA" id="ARBA00022448"/>
    </source>
</evidence>
<dbReference type="GO" id="GO:0042910">
    <property type="term" value="F:xenobiotic transmembrane transporter activity"/>
    <property type="evidence" value="ECO:0007669"/>
    <property type="project" value="InterPro"/>
</dbReference>
<dbReference type="Proteomes" id="UP000278332">
    <property type="component" value="Unassembled WGS sequence"/>
</dbReference>
<organism evidence="10 11">
    <name type="scientific">Pseudomonas cichorii</name>
    <dbReference type="NCBI Taxonomy" id="36746"/>
    <lineage>
        <taxon>Bacteria</taxon>
        <taxon>Pseudomonadati</taxon>
        <taxon>Pseudomonadota</taxon>
        <taxon>Gammaproteobacteria</taxon>
        <taxon>Pseudomonadales</taxon>
        <taxon>Pseudomonadaceae</taxon>
        <taxon>Pseudomonas</taxon>
    </lineage>
</organism>
<proteinExistence type="predicted"/>
<keyword evidence="12" id="KW-1185">Reference proteome</keyword>
<feature type="transmembrane region" description="Helical" evidence="8">
    <location>
        <begin position="114"/>
        <end position="136"/>
    </location>
</feature>
<evidence type="ECO:0000256" key="8">
    <source>
        <dbReference type="SAM" id="Phobius"/>
    </source>
</evidence>